<proteinExistence type="inferred from homology"/>
<evidence type="ECO:0000256" key="4">
    <source>
        <dbReference type="ARBA" id="ARBA00023242"/>
    </source>
</evidence>
<dbReference type="WBParaSite" id="TMUE_2000009168.1">
    <property type="protein sequence ID" value="TMUE_2000009168.1"/>
    <property type="gene ID" value="WBGene00286271"/>
</dbReference>
<dbReference type="InterPro" id="IPR019002">
    <property type="entry name" value="Ribosome_biogenesis_Nop16"/>
</dbReference>
<sequence length="190" mass="21740">MPRSVRRGGKKNKRSKFRYRKNTLKARYKRTKRARSTMCSELNAFWNHARSVQKNMTSAGLVYDVNKHFGSLSTTESLKRNSFGEVACKSKESTKTPVVEALEKAASVRPPKRLRLSKGELTFIVSMIEKHGSDYIAMARDSQNIFQLTPSKLRHRVEQFKQITIQYNAYLKAKSEVESGRAVTDTMDVS</sequence>
<dbReference type="GO" id="GO:0042273">
    <property type="term" value="P:ribosomal large subunit biogenesis"/>
    <property type="evidence" value="ECO:0007669"/>
    <property type="project" value="TreeGrafter"/>
</dbReference>
<keyword evidence="4" id="KW-0539">Nucleus</keyword>
<dbReference type="PANTHER" id="PTHR13243:SF1">
    <property type="entry name" value="NUCLEOLAR PROTEIN 16"/>
    <property type="match status" value="1"/>
</dbReference>
<evidence type="ECO:0000256" key="3">
    <source>
        <dbReference type="ARBA" id="ARBA00015522"/>
    </source>
</evidence>
<evidence type="ECO:0000313" key="5">
    <source>
        <dbReference type="Proteomes" id="UP000046395"/>
    </source>
</evidence>
<dbReference type="AlphaFoldDB" id="A0A5S6QPR4"/>
<name>A0A5S6QPR4_TRIMR</name>
<dbReference type="Pfam" id="PF09420">
    <property type="entry name" value="Nop16"/>
    <property type="match status" value="1"/>
</dbReference>
<dbReference type="PANTHER" id="PTHR13243">
    <property type="entry name" value="HSPC111 PROTEIN-RELATED"/>
    <property type="match status" value="1"/>
</dbReference>
<evidence type="ECO:0000256" key="2">
    <source>
        <dbReference type="ARBA" id="ARBA00008479"/>
    </source>
</evidence>
<evidence type="ECO:0000256" key="1">
    <source>
        <dbReference type="ARBA" id="ARBA00004604"/>
    </source>
</evidence>
<comment type="subcellular location">
    <subcellularLocation>
        <location evidence="1">Nucleus</location>
        <location evidence="1">Nucleolus</location>
    </subcellularLocation>
</comment>
<organism evidence="5 6">
    <name type="scientific">Trichuris muris</name>
    <name type="common">Mouse whipworm</name>
    <dbReference type="NCBI Taxonomy" id="70415"/>
    <lineage>
        <taxon>Eukaryota</taxon>
        <taxon>Metazoa</taxon>
        <taxon>Ecdysozoa</taxon>
        <taxon>Nematoda</taxon>
        <taxon>Enoplea</taxon>
        <taxon>Dorylaimia</taxon>
        <taxon>Trichinellida</taxon>
        <taxon>Trichuridae</taxon>
        <taxon>Trichuris</taxon>
    </lineage>
</organism>
<comment type="similarity">
    <text evidence="2">Belongs to the NOP16 family.</text>
</comment>
<reference evidence="6" key="1">
    <citation type="submission" date="2019-12" db="UniProtKB">
        <authorList>
            <consortium name="WormBaseParasite"/>
        </authorList>
    </citation>
    <scope>IDENTIFICATION</scope>
</reference>
<dbReference type="STRING" id="70415.A0A5S6QPR4"/>
<dbReference type="Proteomes" id="UP000046395">
    <property type="component" value="Unassembled WGS sequence"/>
</dbReference>
<accession>A0A5S6QPR4</accession>
<dbReference type="GO" id="GO:0005730">
    <property type="term" value="C:nucleolus"/>
    <property type="evidence" value="ECO:0007669"/>
    <property type="project" value="UniProtKB-SubCell"/>
</dbReference>
<keyword evidence="5" id="KW-1185">Reference proteome</keyword>
<protein>
    <recommendedName>
        <fullName evidence="3">Nucleolar protein 16</fullName>
    </recommendedName>
</protein>
<evidence type="ECO:0000313" key="6">
    <source>
        <dbReference type="WBParaSite" id="TMUE_2000009168.1"/>
    </source>
</evidence>